<dbReference type="RefSeq" id="XP_018284982.1">
    <property type="nucleotide sequence ID" value="XM_018442254.1"/>
</dbReference>
<evidence type="ECO:0000313" key="3">
    <source>
        <dbReference type="Proteomes" id="UP000077315"/>
    </source>
</evidence>
<sequence length="174" mass="19824">MRIMWSSLILLMLKLVRLELIMSIPIQILREIHLTGIAEDIILSFSLTLRFSSNQYLFTTTTFSFENLNLLHSHYMTIPPQLSLSSVDVNAAEMLTTLYLTFAAKALLVPQFCPGIYINSWLSLYKTETTLVGVSLDLLDKFLPNYLPPDIGEWICISGTYHNWATLTELLMST</sequence>
<keyword evidence="3" id="KW-1185">Reference proteome</keyword>
<feature type="chain" id="PRO_5007839733" evidence="1">
    <location>
        <begin position="19"/>
        <end position="174"/>
    </location>
</feature>
<protein>
    <submittedName>
        <fullName evidence="2">Uncharacterized protein</fullName>
    </submittedName>
</protein>
<proteinExistence type="predicted"/>
<dbReference type="InParanoid" id="A0A162T8W9"/>
<evidence type="ECO:0000256" key="1">
    <source>
        <dbReference type="SAM" id="SignalP"/>
    </source>
</evidence>
<feature type="signal peptide" evidence="1">
    <location>
        <begin position="1"/>
        <end position="18"/>
    </location>
</feature>
<name>A0A162T8W9_PHYB8</name>
<dbReference type="Proteomes" id="UP000077315">
    <property type="component" value="Unassembled WGS sequence"/>
</dbReference>
<reference evidence="3" key="1">
    <citation type="submission" date="2015-06" db="EMBL/GenBank/DDBJ databases">
        <title>Expansion of signal transduction pathways in fungi by whole-genome duplication.</title>
        <authorList>
            <consortium name="DOE Joint Genome Institute"/>
            <person name="Corrochano L.M."/>
            <person name="Kuo A."/>
            <person name="Marcet-Houben M."/>
            <person name="Polaino S."/>
            <person name="Salamov A."/>
            <person name="Villalobos J.M."/>
            <person name="Alvarez M.I."/>
            <person name="Avalos J."/>
            <person name="Benito E.P."/>
            <person name="Benoit I."/>
            <person name="Burger G."/>
            <person name="Camino L.P."/>
            <person name="Canovas D."/>
            <person name="Cerda-Olmedo E."/>
            <person name="Cheng J.-F."/>
            <person name="Dominguez A."/>
            <person name="Elias M."/>
            <person name="Eslava A.P."/>
            <person name="Glaser F."/>
            <person name="Grimwood J."/>
            <person name="Gutierrez G."/>
            <person name="Heitman J."/>
            <person name="Henrissat B."/>
            <person name="Iturriaga E.A."/>
            <person name="Lang B.F."/>
            <person name="Lavin J.L."/>
            <person name="Lee S."/>
            <person name="Li W."/>
            <person name="Lindquist E."/>
            <person name="Lopez-Garcia S."/>
            <person name="Luque E.M."/>
            <person name="Marcos A.T."/>
            <person name="Martin J."/>
            <person name="McCluskey K."/>
            <person name="Medina H.R."/>
            <person name="Miralles-Duran A."/>
            <person name="Miyazaki A."/>
            <person name="Munoz-Torres E."/>
            <person name="Oguiza J.A."/>
            <person name="Ohm R."/>
            <person name="Olmedo M."/>
            <person name="Orejas M."/>
            <person name="Ortiz-Castellanos L."/>
            <person name="Pisabarro A.G."/>
            <person name="Rodriguez-Romero J."/>
            <person name="Ruiz-Herrera J."/>
            <person name="Ruiz-Vazquez R."/>
            <person name="Sanz C."/>
            <person name="Schackwitz W."/>
            <person name="Schmutz J."/>
            <person name="Shahriari M."/>
            <person name="Shelest E."/>
            <person name="Silva-Franco F."/>
            <person name="Soanes D."/>
            <person name="Syed K."/>
            <person name="Tagua V.G."/>
            <person name="Talbot N.J."/>
            <person name="Thon M."/>
            <person name="De vries R.P."/>
            <person name="Wiebenga A."/>
            <person name="Yadav J.S."/>
            <person name="Braun E.L."/>
            <person name="Baker S."/>
            <person name="Garre V."/>
            <person name="Horwitz B."/>
            <person name="Torres-Martinez S."/>
            <person name="Idnurm A."/>
            <person name="Herrera-Estrella A."/>
            <person name="Gabaldon T."/>
            <person name="Grigoriev I.V."/>
        </authorList>
    </citation>
    <scope>NUCLEOTIDE SEQUENCE [LARGE SCALE GENOMIC DNA]</scope>
    <source>
        <strain evidence="3">NRRL 1555(-)</strain>
    </source>
</reference>
<gene>
    <name evidence="2" type="ORF">PHYBLDRAFT_70301</name>
</gene>
<dbReference type="EMBL" id="KV441026">
    <property type="protein sequence ID" value="OAD66942.1"/>
    <property type="molecule type" value="Genomic_DNA"/>
</dbReference>
<evidence type="ECO:0000313" key="2">
    <source>
        <dbReference type="EMBL" id="OAD66942.1"/>
    </source>
</evidence>
<dbReference type="GeneID" id="29003160"/>
<dbReference type="VEuPathDB" id="FungiDB:PHYBLDRAFT_70301"/>
<dbReference type="AlphaFoldDB" id="A0A162T8W9"/>
<organism evidence="2 3">
    <name type="scientific">Phycomyces blakesleeanus (strain ATCC 8743b / DSM 1359 / FGSC 10004 / NBRC 33097 / NRRL 1555)</name>
    <dbReference type="NCBI Taxonomy" id="763407"/>
    <lineage>
        <taxon>Eukaryota</taxon>
        <taxon>Fungi</taxon>
        <taxon>Fungi incertae sedis</taxon>
        <taxon>Mucoromycota</taxon>
        <taxon>Mucoromycotina</taxon>
        <taxon>Mucoromycetes</taxon>
        <taxon>Mucorales</taxon>
        <taxon>Phycomycetaceae</taxon>
        <taxon>Phycomyces</taxon>
    </lineage>
</organism>
<accession>A0A162T8W9</accession>
<keyword evidence="1" id="KW-0732">Signal</keyword>